<proteinExistence type="predicted"/>
<comment type="caution">
    <text evidence="1">The sequence shown here is derived from an EMBL/GenBank/DDBJ whole genome shotgun (WGS) entry which is preliminary data.</text>
</comment>
<organism evidence="1 2">
    <name type="scientific">Lasiosphaeris hirsuta</name>
    <dbReference type="NCBI Taxonomy" id="260670"/>
    <lineage>
        <taxon>Eukaryota</taxon>
        <taxon>Fungi</taxon>
        <taxon>Dikarya</taxon>
        <taxon>Ascomycota</taxon>
        <taxon>Pezizomycotina</taxon>
        <taxon>Sordariomycetes</taxon>
        <taxon>Sordariomycetidae</taxon>
        <taxon>Sordariales</taxon>
        <taxon>Lasiosphaeriaceae</taxon>
        <taxon>Lasiosphaeris</taxon>
    </lineage>
</organism>
<accession>A0AA40AGF8</accession>
<dbReference type="Proteomes" id="UP001172102">
    <property type="component" value="Unassembled WGS sequence"/>
</dbReference>
<evidence type="ECO:0000313" key="1">
    <source>
        <dbReference type="EMBL" id="KAK0715392.1"/>
    </source>
</evidence>
<protein>
    <submittedName>
        <fullName evidence="1">Uncharacterized protein</fullName>
    </submittedName>
</protein>
<name>A0AA40AGF8_9PEZI</name>
<dbReference type="AlphaFoldDB" id="A0AA40AGF8"/>
<gene>
    <name evidence="1" type="ORF">B0H67DRAFT_580615</name>
</gene>
<reference evidence="1" key="1">
    <citation type="submission" date="2023-06" db="EMBL/GenBank/DDBJ databases">
        <title>Genome-scale phylogeny and comparative genomics of the fungal order Sordariales.</title>
        <authorList>
            <consortium name="Lawrence Berkeley National Laboratory"/>
            <person name="Hensen N."/>
            <person name="Bonometti L."/>
            <person name="Westerberg I."/>
            <person name="Brannstrom I.O."/>
            <person name="Guillou S."/>
            <person name="Cros-Aarteil S."/>
            <person name="Calhoun S."/>
            <person name="Haridas S."/>
            <person name="Kuo A."/>
            <person name="Mondo S."/>
            <person name="Pangilinan J."/>
            <person name="Riley R."/>
            <person name="Labutti K."/>
            <person name="Andreopoulos B."/>
            <person name="Lipzen A."/>
            <person name="Chen C."/>
            <person name="Yanf M."/>
            <person name="Daum C."/>
            <person name="Ng V."/>
            <person name="Clum A."/>
            <person name="Steindorff A."/>
            <person name="Ohm R."/>
            <person name="Martin F."/>
            <person name="Silar P."/>
            <person name="Natvig D."/>
            <person name="Lalanne C."/>
            <person name="Gautier V."/>
            <person name="Ament-Velasquez S.L."/>
            <person name="Kruys A."/>
            <person name="Hutchinson M.I."/>
            <person name="Powell A.J."/>
            <person name="Barry K."/>
            <person name="Miller A.N."/>
            <person name="Grigoriev I.V."/>
            <person name="Debuchy R."/>
            <person name="Gladieux P."/>
            <person name="Thoren M.H."/>
            <person name="Johannesson H."/>
        </authorList>
    </citation>
    <scope>NUCLEOTIDE SEQUENCE</scope>
    <source>
        <strain evidence="1">SMH4607-1</strain>
    </source>
</reference>
<evidence type="ECO:0000313" key="2">
    <source>
        <dbReference type="Proteomes" id="UP001172102"/>
    </source>
</evidence>
<keyword evidence="2" id="KW-1185">Reference proteome</keyword>
<dbReference type="EMBL" id="JAUKUA010000004">
    <property type="protein sequence ID" value="KAK0715392.1"/>
    <property type="molecule type" value="Genomic_DNA"/>
</dbReference>
<sequence length="129" mass="14834">MLLRMVRDALEEDIDVYNNNSLPFSGISYVYVMMMILNHWKQFEKELKNTEHPLYLEIYEVPQPGGGRDSDSASSTEDEACLAALVQALKISSTPTVLAAFVYWGKKKRTHFDPRRIKNMKKVDQCSVM</sequence>